<gene>
    <name evidence="2" type="ORF">TCARB_0453</name>
</gene>
<feature type="transmembrane region" description="Helical" evidence="1">
    <location>
        <begin position="53"/>
        <end position="73"/>
    </location>
</feature>
<dbReference type="KEGG" id="tcb:TCARB_0453"/>
<evidence type="ECO:0000256" key="1">
    <source>
        <dbReference type="SAM" id="Phobius"/>
    </source>
</evidence>
<feature type="transmembrane region" description="Helical" evidence="1">
    <location>
        <begin position="210"/>
        <end position="231"/>
    </location>
</feature>
<keyword evidence="1" id="KW-0472">Membrane</keyword>
<evidence type="ECO:0000313" key="2">
    <source>
        <dbReference type="EMBL" id="AJB41523.1"/>
    </source>
</evidence>
<evidence type="ECO:0000313" key="3">
    <source>
        <dbReference type="Proteomes" id="UP000266720"/>
    </source>
</evidence>
<dbReference type="Proteomes" id="UP000266720">
    <property type="component" value="Chromosome"/>
</dbReference>
<accession>A0A3G1A628</accession>
<dbReference type="RefSeq" id="WP_020963025.1">
    <property type="nucleotide sequence ID" value="NZ_CP007493.1"/>
</dbReference>
<dbReference type="AlphaFoldDB" id="A0A3G1A628"/>
<reference evidence="3" key="1">
    <citation type="book" date="2010" name="EXTREMOPHILES" publisher="0:0-0">
        <title>Complete genome sequences of ten hyperthermophilic archaea reveal their metabolic capabilities and possible ecological roles.</title>
        <editorList>
            <person name="?"/>
        </editorList>
        <authorList>
            <person name="Ravin N.V."/>
            <person name="Mardanov A.V."/>
            <person name="Bonch-Osmolovskaya E.A."/>
            <person name="Skryabin K.G."/>
        </authorList>
    </citation>
    <scope>NUCLEOTIDE SEQUENCE [LARGE SCALE GENOMIC DNA]</scope>
    <source>
        <strain evidence="3">1505</strain>
    </source>
</reference>
<feature type="transmembrane region" description="Helical" evidence="1">
    <location>
        <begin position="160"/>
        <end position="178"/>
    </location>
</feature>
<name>A0A3G1A628_9CREN</name>
<feature type="transmembrane region" description="Helical" evidence="1">
    <location>
        <begin position="93"/>
        <end position="121"/>
    </location>
</feature>
<dbReference type="EMBL" id="CP007493">
    <property type="protein sequence ID" value="AJB41523.1"/>
    <property type="molecule type" value="Genomic_DNA"/>
</dbReference>
<feature type="transmembrane region" description="Helical" evidence="1">
    <location>
        <begin position="18"/>
        <end position="41"/>
    </location>
</feature>
<sequence>MGRTRAVIWLHAIRARRYLLSMISSSLTDTLWIVTLLLGFVLSGKTQLLAENLLGLIAWTIISNSAWMISGWVDYLGVLGLIEEHEARGTSVFLVLTGRIIPLLLSSGITSTITLIIFRIAGAEIAIHYPIHVLLTLILLVVQSAVYGLLLGALALKTGIPGYMFDIASLAFLGLALMPINEERLSQIIFVPLLGPQLATKLAGQQPLDSHLLFLLFLTTLLQIPILLVVIKKVSRDIQKTGIKIIGEL</sequence>
<protein>
    <submittedName>
        <fullName evidence="2">Putative ABC-2 type transport system permease protein</fullName>
    </submittedName>
</protein>
<proteinExistence type="predicted"/>
<dbReference type="GeneID" id="25405909"/>
<organism evidence="2 3">
    <name type="scientific">Thermofilum adornatum 1505</name>
    <dbReference type="NCBI Taxonomy" id="697581"/>
    <lineage>
        <taxon>Archaea</taxon>
        <taxon>Thermoproteota</taxon>
        <taxon>Thermoprotei</taxon>
        <taxon>Thermofilales</taxon>
        <taxon>Thermofilaceae</taxon>
        <taxon>Thermofilum</taxon>
    </lineage>
</organism>
<keyword evidence="1" id="KW-1133">Transmembrane helix</keyword>
<keyword evidence="1" id="KW-0812">Transmembrane</keyword>
<dbReference type="STRING" id="697581.TCARB_0453"/>
<dbReference type="GeneID" id="16574024"/>
<feature type="transmembrane region" description="Helical" evidence="1">
    <location>
        <begin position="133"/>
        <end position="154"/>
    </location>
</feature>